<accession>A0ACB7XYJ5</accession>
<sequence length="196" mass="22504">MEQDRAPPHSFPFSTGDQYFKNGRLEDVAHLSTSHFSPTTTAPEFSDPMPENCVIRATQGVGYGQREQRDRQWHRRENSHRRWPDLDTSDRMVSLHAKNNRLRAPTRPRGLNWCTRRFLGTRLNSWSAPYRSVLWLSSGTLALSLAIYLNYFDIFALASTFLLLGFSLRKENSCGLRFLFPAVIRGEARLSTNVVA</sequence>
<protein>
    <submittedName>
        <fullName evidence="1">Uncharacterized protein</fullName>
    </submittedName>
</protein>
<evidence type="ECO:0000313" key="1">
    <source>
        <dbReference type="EMBL" id="KAH7846048.1"/>
    </source>
</evidence>
<proteinExistence type="predicted"/>
<comment type="caution">
    <text evidence="1">The sequence shown here is derived from an EMBL/GenBank/DDBJ whole genome shotgun (WGS) entry which is preliminary data.</text>
</comment>
<organism evidence="1 2">
    <name type="scientific">Vaccinium darrowii</name>
    <dbReference type="NCBI Taxonomy" id="229202"/>
    <lineage>
        <taxon>Eukaryota</taxon>
        <taxon>Viridiplantae</taxon>
        <taxon>Streptophyta</taxon>
        <taxon>Embryophyta</taxon>
        <taxon>Tracheophyta</taxon>
        <taxon>Spermatophyta</taxon>
        <taxon>Magnoliopsida</taxon>
        <taxon>eudicotyledons</taxon>
        <taxon>Gunneridae</taxon>
        <taxon>Pentapetalae</taxon>
        <taxon>asterids</taxon>
        <taxon>Ericales</taxon>
        <taxon>Ericaceae</taxon>
        <taxon>Vaccinioideae</taxon>
        <taxon>Vaccinieae</taxon>
        <taxon>Vaccinium</taxon>
    </lineage>
</organism>
<evidence type="ECO:0000313" key="2">
    <source>
        <dbReference type="Proteomes" id="UP000828048"/>
    </source>
</evidence>
<reference evidence="1 2" key="1">
    <citation type="journal article" date="2021" name="Hortic Res">
        <title>High-quality reference genome and annotation aids understanding of berry development for evergreen blueberry (Vaccinium darrowii).</title>
        <authorList>
            <person name="Yu J."/>
            <person name="Hulse-Kemp A.M."/>
            <person name="Babiker E."/>
            <person name="Staton M."/>
        </authorList>
    </citation>
    <scope>NUCLEOTIDE SEQUENCE [LARGE SCALE GENOMIC DNA]</scope>
    <source>
        <strain evidence="2">cv. NJ 8807/NJ 8810</strain>
        <tissue evidence="1">Young leaf</tissue>
    </source>
</reference>
<gene>
    <name evidence="1" type="ORF">Vadar_009087</name>
</gene>
<dbReference type="EMBL" id="CM037155">
    <property type="protein sequence ID" value="KAH7846048.1"/>
    <property type="molecule type" value="Genomic_DNA"/>
</dbReference>
<dbReference type="Proteomes" id="UP000828048">
    <property type="component" value="Chromosome 5"/>
</dbReference>
<name>A0ACB7XYJ5_9ERIC</name>
<keyword evidence="2" id="KW-1185">Reference proteome</keyword>